<dbReference type="GO" id="GO:0070072">
    <property type="term" value="P:vacuolar proton-transporting V-type ATPase complex assembly"/>
    <property type="evidence" value="ECO:0007669"/>
    <property type="project" value="InterPro"/>
</dbReference>
<evidence type="ECO:0000256" key="2">
    <source>
        <dbReference type="ARBA" id="ARBA00022824"/>
    </source>
</evidence>
<evidence type="ECO:0000256" key="5">
    <source>
        <dbReference type="ARBA" id="ARBA00023329"/>
    </source>
</evidence>
<evidence type="ECO:0000313" key="7">
    <source>
        <dbReference type="EMBL" id="KAF5369781.1"/>
    </source>
</evidence>
<keyword evidence="4 6" id="KW-0472">Membrane</keyword>
<dbReference type="Pfam" id="PF09446">
    <property type="entry name" value="VMA21"/>
    <property type="match status" value="1"/>
</dbReference>
<dbReference type="InterPro" id="IPR019013">
    <property type="entry name" value="Vma21"/>
</dbReference>
<accession>A0A8H5GRB9</accession>
<evidence type="ECO:0000256" key="6">
    <source>
        <dbReference type="SAM" id="Phobius"/>
    </source>
</evidence>
<evidence type="ECO:0000256" key="1">
    <source>
        <dbReference type="ARBA" id="ARBA00022692"/>
    </source>
</evidence>
<evidence type="ECO:0008006" key="9">
    <source>
        <dbReference type="Google" id="ProtNLM"/>
    </source>
</evidence>
<feature type="transmembrane region" description="Helical" evidence="6">
    <location>
        <begin position="20"/>
        <end position="40"/>
    </location>
</feature>
<evidence type="ECO:0000313" key="8">
    <source>
        <dbReference type="Proteomes" id="UP000559256"/>
    </source>
</evidence>
<dbReference type="OrthoDB" id="160405at2759"/>
<proteinExistence type="predicted"/>
<dbReference type="AlphaFoldDB" id="A0A8H5GRB9"/>
<keyword evidence="3 6" id="KW-1133">Transmembrane helix</keyword>
<evidence type="ECO:0000256" key="4">
    <source>
        <dbReference type="ARBA" id="ARBA00023136"/>
    </source>
</evidence>
<reference evidence="7 8" key="1">
    <citation type="journal article" date="2020" name="ISME J.">
        <title>Uncovering the hidden diversity of litter-decomposition mechanisms in mushroom-forming fungi.</title>
        <authorList>
            <person name="Floudas D."/>
            <person name="Bentzer J."/>
            <person name="Ahren D."/>
            <person name="Johansson T."/>
            <person name="Persson P."/>
            <person name="Tunlid A."/>
        </authorList>
    </citation>
    <scope>NUCLEOTIDE SEQUENCE [LARGE SCALE GENOMIC DNA]</scope>
    <source>
        <strain evidence="7 8">CBS 291.85</strain>
    </source>
</reference>
<dbReference type="EMBL" id="JAACJM010000012">
    <property type="protein sequence ID" value="KAF5369781.1"/>
    <property type="molecule type" value="Genomic_DNA"/>
</dbReference>
<sequence length="91" mass="9735">MAEQIAIAKANSEVAQRGTLVKLIIFSLSLGIAPLSAYYASLKYIWNGNATWAALTAVLTANFVLVAYIITSIYEDGNPGGASPQESKKER</sequence>
<dbReference type="GO" id="GO:0031410">
    <property type="term" value="C:cytoplasmic vesicle"/>
    <property type="evidence" value="ECO:0007669"/>
    <property type="project" value="UniProtKB-KW"/>
</dbReference>
<feature type="transmembrane region" description="Helical" evidence="6">
    <location>
        <begin position="52"/>
        <end position="70"/>
    </location>
</feature>
<dbReference type="Proteomes" id="UP000559256">
    <property type="component" value="Unassembled WGS sequence"/>
</dbReference>
<keyword evidence="5" id="KW-0968">Cytoplasmic vesicle</keyword>
<name>A0A8H5GRB9_9AGAR</name>
<organism evidence="7 8">
    <name type="scientific">Tetrapyrgos nigripes</name>
    <dbReference type="NCBI Taxonomy" id="182062"/>
    <lineage>
        <taxon>Eukaryota</taxon>
        <taxon>Fungi</taxon>
        <taxon>Dikarya</taxon>
        <taxon>Basidiomycota</taxon>
        <taxon>Agaricomycotina</taxon>
        <taxon>Agaricomycetes</taxon>
        <taxon>Agaricomycetidae</taxon>
        <taxon>Agaricales</taxon>
        <taxon>Marasmiineae</taxon>
        <taxon>Marasmiaceae</taxon>
        <taxon>Tetrapyrgos</taxon>
    </lineage>
</organism>
<evidence type="ECO:0000256" key="3">
    <source>
        <dbReference type="ARBA" id="ARBA00022989"/>
    </source>
</evidence>
<gene>
    <name evidence="7" type="ORF">D9758_001151</name>
</gene>
<protein>
    <recommendedName>
        <fullName evidence="9">Vacuolar ATPase assembly integral membrane protein VMA21 homolog</fullName>
    </recommendedName>
</protein>
<keyword evidence="2" id="KW-0256">Endoplasmic reticulum</keyword>
<keyword evidence="1 6" id="KW-0812">Transmembrane</keyword>
<keyword evidence="8" id="KW-1185">Reference proteome</keyword>
<comment type="caution">
    <text evidence="7">The sequence shown here is derived from an EMBL/GenBank/DDBJ whole genome shotgun (WGS) entry which is preliminary data.</text>
</comment>